<keyword evidence="4" id="KW-0460">Magnesium</keyword>
<evidence type="ECO:0000256" key="4">
    <source>
        <dbReference type="ARBA" id="ARBA00022842"/>
    </source>
</evidence>
<dbReference type="Pfam" id="PF03492">
    <property type="entry name" value="Methyltransf_7"/>
    <property type="match status" value="1"/>
</dbReference>
<evidence type="ECO:0000313" key="5">
    <source>
        <dbReference type="EMBL" id="GMN32049.1"/>
    </source>
</evidence>
<keyword evidence="6" id="KW-1185">Reference proteome</keyword>
<evidence type="ECO:0000256" key="3">
    <source>
        <dbReference type="ARBA" id="ARBA00022723"/>
    </source>
</evidence>
<dbReference type="EMBL" id="BTGU01003421">
    <property type="protein sequence ID" value="GMN32049.1"/>
    <property type="molecule type" value="Genomic_DNA"/>
</dbReference>
<protein>
    <submittedName>
        <fullName evidence="5">Uncharacterized protein</fullName>
    </submittedName>
</protein>
<name>A0AA88DAP4_FICCA</name>
<dbReference type="PANTHER" id="PTHR31009">
    <property type="entry name" value="S-ADENOSYL-L-METHIONINE:CARBOXYL METHYLTRANSFERASE FAMILY PROTEIN"/>
    <property type="match status" value="1"/>
</dbReference>
<dbReference type="AlphaFoldDB" id="A0AA88DAP4"/>
<dbReference type="Gene3D" id="1.10.1200.270">
    <property type="entry name" value="Methyltransferase, alpha-helical capping domain"/>
    <property type="match status" value="1"/>
</dbReference>
<keyword evidence="3" id="KW-0479">Metal-binding</keyword>
<feature type="non-terminal residue" evidence="5">
    <location>
        <position position="1"/>
    </location>
</feature>
<comment type="caution">
    <text evidence="5">The sequence shown here is derived from an EMBL/GenBank/DDBJ whole genome shotgun (WGS) entry which is preliminary data.</text>
</comment>
<organism evidence="5 6">
    <name type="scientific">Ficus carica</name>
    <name type="common">Common fig</name>
    <dbReference type="NCBI Taxonomy" id="3494"/>
    <lineage>
        <taxon>Eukaryota</taxon>
        <taxon>Viridiplantae</taxon>
        <taxon>Streptophyta</taxon>
        <taxon>Embryophyta</taxon>
        <taxon>Tracheophyta</taxon>
        <taxon>Spermatophyta</taxon>
        <taxon>Magnoliopsida</taxon>
        <taxon>eudicotyledons</taxon>
        <taxon>Gunneridae</taxon>
        <taxon>Pentapetalae</taxon>
        <taxon>rosids</taxon>
        <taxon>fabids</taxon>
        <taxon>Rosales</taxon>
        <taxon>Moraceae</taxon>
        <taxon>Ficeae</taxon>
        <taxon>Ficus</taxon>
    </lineage>
</organism>
<sequence length="78" mass="8382">MEKSEAIAYTMTGGSGLYSYSKNSNFQMKIIDAAKELINKSITEKLDVNIFSSSNTLRLADLGCAAGPNTFAAVQNII</sequence>
<proteinExistence type="predicted"/>
<accession>A0AA88DAP4</accession>
<evidence type="ECO:0000256" key="1">
    <source>
        <dbReference type="ARBA" id="ARBA00022603"/>
    </source>
</evidence>
<keyword evidence="1" id="KW-0489">Methyltransferase</keyword>
<dbReference type="Proteomes" id="UP001187192">
    <property type="component" value="Unassembled WGS sequence"/>
</dbReference>
<evidence type="ECO:0000313" key="6">
    <source>
        <dbReference type="Proteomes" id="UP001187192"/>
    </source>
</evidence>
<reference evidence="5" key="1">
    <citation type="submission" date="2023-07" db="EMBL/GenBank/DDBJ databases">
        <title>draft genome sequence of fig (Ficus carica).</title>
        <authorList>
            <person name="Takahashi T."/>
            <person name="Nishimura K."/>
        </authorList>
    </citation>
    <scope>NUCLEOTIDE SEQUENCE</scope>
</reference>
<keyword evidence="2" id="KW-0808">Transferase</keyword>
<dbReference type="SUPFAM" id="SSF53335">
    <property type="entry name" value="S-adenosyl-L-methionine-dependent methyltransferases"/>
    <property type="match status" value="1"/>
</dbReference>
<dbReference type="Gene3D" id="3.40.50.150">
    <property type="entry name" value="Vaccinia Virus protein VP39"/>
    <property type="match status" value="1"/>
</dbReference>
<evidence type="ECO:0000256" key="2">
    <source>
        <dbReference type="ARBA" id="ARBA00022679"/>
    </source>
</evidence>
<dbReference type="GO" id="GO:0008168">
    <property type="term" value="F:methyltransferase activity"/>
    <property type="evidence" value="ECO:0007669"/>
    <property type="project" value="UniProtKB-KW"/>
</dbReference>
<dbReference type="GO" id="GO:0046872">
    <property type="term" value="F:metal ion binding"/>
    <property type="evidence" value="ECO:0007669"/>
    <property type="project" value="UniProtKB-KW"/>
</dbReference>
<dbReference type="GO" id="GO:0032259">
    <property type="term" value="P:methylation"/>
    <property type="evidence" value="ECO:0007669"/>
    <property type="project" value="UniProtKB-KW"/>
</dbReference>
<dbReference type="InterPro" id="IPR029063">
    <property type="entry name" value="SAM-dependent_MTases_sf"/>
</dbReference>
<gene>
    <name evidence="5" type="ORF">TIFTF001_044649</name>
</gene>
<dbReference type="InterPro" id="IPR042086">
    <property type="entry name" value="MeTrfase_capping"/>
</dbReference>
<dbReference type="InterPro" id="IPR005299">
    <property type="entry name" value="MeTrfase_7"/>
</dbReference>